<comment type="caution">
    <text evidence="9">The sequence shown here is derived from an EMBL/GenBank/DDBJ whole genome shotgun (WGS) entry which is preliminary data.</text>
</comment>
<dbReference type="OrthoDB" id="7270858at2"/>
<evidence type="ECO:0000256" key="6">
    <source>
        <dbReference type="ARBA" id="ARBA00023026"/>
    </source>
</evidence>
<dbReference type="PRINTS" id="PR01488">
    <property type="entry name" value="RTXTOXINA"/>
</dbReference>
<gene>
    <name evidence="9" type="ORF">BKE38_18430</name>
</gene>
<evidence type="ECO:0000256" key="5">
    <source>
        <dbReference type="ARBA" id="ARBA00022737"/>
    </source>
</evidence>
<dbReference type="Gene3D" id="2.150.10.10">
    <property type="entry name" value="Serralysin-like metalloprotease, C-terminal"/>
    <property type="match status" value="7"/>
</dbReference>
<feature type="compositionally biased region" description="Low complexity" evidence="8">
    <location>
        <begin position="468"/>
        <end position="477"/>
    </location>
</feature>
<name>A0A1V2GYW9_9PROT</name>
<keyword evidence="4" id="KW-0800">Toxin</keyword>
<keyword evidence="10" id="KW-1185">Reference proteome</keyword>
<dbReference type="InterPro" id="IPR011049">
    <property type="entry name" value="Serralysin-like_metalloprot_C"/>
</dbReference>
<dbReference type="GO" id="GO:0090729">
    <property type="term" value="F:toxin activity"/>
    <property type="evidence" value="ECO:0007669"/>
    <property type="project" value="UniProtKB-KW"/>
</dbReference>
<reference evidence="9 10" key="1">
    <citation type="submission" date="2016-10" db="EMBL/GenBank/DDBJ databases">
        <title>Draft Genome sequence of Roseomonas sp. strain M3.</title>
        <authorList>
            <person name="Subhash Y."/>
            <person name="Lee S."/>
        </authorList>
    </citation>
    <scope>NUCLEOTIDE SEQUENCE [LARGE SCALE GENOMIC DNA]</scope>
    <source>
        <strain evidence="9 10">M3</strain>
    </source>
</reference>
<feature type="compositionally biased region" description="Basic and acidic residues" evidence="8">
    <location>
        <begin position="561"/>
        <end position="571"/>
    </location>
</feature>
<accession>A0A1V2GYW9</accession>
<organism evidence="9 10">
    <name type="scientific">Teichococcus deserti</name>
    <dbReference type="NCBI Taxonomy" id="1817963"/>
    <lineage>
        <taxon>Bacteria</taxon>
        <taxon>Pseudomonadati</taxon>
        <taxon>Pseudomonadota</taxon>
        <taxon>Alphaproteobacteria</taxon>
        <taxon>Acetobacterales</taxon>
        <taxon>Roseomonadaceae</taxon>
        <taxon>Roseomonas</taxon>
    </lineage>
</organism>
<evidence type="ECO:0000313" key="9">
    <source>
        <dbReference type="EMBL" id="ONG50400.1"/>
    </source>
</evidence>
<proteinExistence type="predicted"/>
<protein>
    <recommendedName>
        <fullName evidence="11">Haemolysin-type calcium binding-related domain-containing protein</fullName>
    </recommendedName>
</protein>
<dbReference type="Proteomes" id="UP000188879">
    <property type="component" value="Unassembled WGS sequence"/>
</dbReference>
<dbReference type="PANTHER" id="PTHR38340:SF1">
    <property type="entry name" value="S-LAYER PROTEIN"/>
    <property type="match status" value="1"/>
</dbReference>
<feature type="region of interest" description="Disordered" evidence="8">
    <location>
        <begin position="554"/>
        <end position="573"/>
    </location>
</feature>
<evidence type="ECO:0000256" key="3">
    <source>
        <dbReference type="ARBA" id="ARBA00022525"/>
    </source>
</evidence>
<evidence type="ECO:0000256" key="1">
    <source>
        <dbReference type="ARBA" id="ARBA00004370"/>
    </source>
</evidence>
<dbReference type="InterPro" id="IPR018511">
    <property type="entry name" value="Hemolysin-typ_Ca-bd_CS"/>
</dbReference>
<keyword evidence="7" id="KW-0472">Membrane</keyword>
<dbReference type="GO" id="GO:0016020">
    <property type="term" value="C:membrane"/>
    <property type="evidence" value="ECO:0007669"/>
    <property type="project" value="UniProtKB-SubCell"/>
</dbReference>
<evidence type="ECO:0000256" key="4">
    <source>
        <dbReference type="ARBA" id="ARBA00022656"/>
    </source>
</evidence>
<feature type="compositionally biased region" description="Basic and acidic residues" evidence="8">
    <location>
        <begin position="128"/>
        <end position="137"/>
    </location>
</feature>
<dbReference type="InterPro" id="IPR050557">
    <property type="entry name" value="RTX_toxin/Mannuronan_C5-epim"/>
</dbReference>
<evidence type="ECO:0008006" key="11">
    <source>
        <dbReference type="Google" id="ProtNLM"/>
    </source>
</evidence>
<evidence type="ECO:0000256" key="7">
    <source>
        <dbReference type="ARBA" id="ARBA00023136"/>
    </source>
</evidence>
<dbReference type="PRINTS" id="PR00313">
    <property type="entry name" value="CABNDNGRPT"/>
</dbReference>
<dbReference type="InterPro" id="IPR001343">
    <property type="entry name" value="Hemolysn_Ca-bd"/>
</dbReference>
<dbReference type="PROSITE" id="PS00330">
    <property type="entry name" value="HEMOLYSIN_CALCIUM"/>
    <property type="match status" value="16"/>
</dbReference>
<dbReference type="SUPFAM" id="SSF51120">
    <property type="entry name" value="beta-Roll"/>
    <property type="match status" value="10"/>
</dbReference>
<dbReference type="Pfam" id="PF00353">
    <property type="entry name" value="HemolysinCabind"/>
    <property type="match status" value="14"/>
</dbReference>
<dbReference type="EMBL" id="MLCO01000190">
    <property type="protein sequence ID" value="ONG50400.1"/>
    <property type="molecule type" value="Genomic_DNA"/>
</dbReference>
<sequence>MAITRTGTNGPDLLVGSAEDDLLLGLAGDDRLEGLGGGDLLDGGMGNDLMLGGAGNDTYYVNKETDQVVELPGQGYDTVRSTVSWTLGTGQEALVMATLSAVAGTGNALDNSIIGSLADNLLRGLEGDDRLEGRDGDDALQGGEGDDWLDGGSGQDVLHGGLGDDTYVVDSAADRTVELRNEGYDTIRSSVAWTLGDHVEKLVLTGSAATGTGNALDNTVIGNAAGNALKGAAGDDRLEGGVGDDLLDGGMGNDLMLGGAGNDRYIVNKVTDRAFEFADQGIDEVIATVSFALGSNVENLRLVGGNALTGSGNGLDNLLTGSAAGNTLYGRDGDDSLSGMEGDDRLEGGAGDDLLDGGAGDDLLLGGSGNDRYVVLPGDRIIELADGGYDTVVTRGSWTLGANLEALLLVGTSRATGIGNGLANLIVGSSLSDTLQGLGGDDLLQGGAGHDTLEGGAGNDRLEGGTGNDTLDGGMGDDTLLGGLGDDTYSVNKVTDQVAEQVGEGYDTVRSTVSWTLGTGQEALVMATLSAVSGTGNALDNSIIGSAAGNRLDGLEGDDQLEGRDGDDRLEGGLGDDTLIGGRGNDTLLGGAGNDRLEGGDGDDILEAGAGDDVLEGGGGNDTYRIGLDSGTVTINDAWGTDTVESWRSMTIWLERLVLMGEADLDGTSRFVQGNAGNNRLEGYTLAGGAGNDTYVGLAWQEQERIEGRGGEYRLITHLPWIIEAAGEGVDTLIWQYGNFFDGVTYNSSLTLVQWTLWDNVENLVLLEEQWGLSGNALDNQITGSEGNDIVHGGAGHDTMLGGLGDDSLYGDAGDDLLLGGDGNDALFGGDGSLYGDGGDDRVEGGAGDDDLNAHVMVGGTGNDTYFYTASTQRIVELEGEGHDIVWARADVDLRELGGSIEELILEETGITGTGSLGDDLIRVMSWDVTAYGLDGDDRFVTEVEATLQGGAGNDVYVLQDHSVVVELADAGHDTVEFRYAAGRVSLADNVEDGFILTAGSNHLIGNAGNNVLTAIGSGSADLSGLAGDDVLIAAAGGTLRGGEGHDRLVGGALLLGEEGDDILEADAATTRLDGGSGDDILHGETRGSAVPSIVFVIDSAGDRITGDRVGDLVEGSGVIDLTGLAVLELRLLAAATGLGNAADNILIGSSGDDILEGRAGDDRLQGGLEADRLTGGAGNDLFHYASALEGGDVVTDFASGEDRLLISATGFGGGLVAGMSLAATGRFTANTTGEAEEGVGRGQFMLNTTDNSLYWDADGLGGIGTVRLARFETLANGLAAADIVIA</sequence>
<dbReference type="GO" id="GO:0005509">
    <property type="term" value="F:calcium ion binding"/>
    <property type="evidence" value="ECO:0007669"/>
    <property type="project" value="InterPro"/>
</dbReference>
<keyword evidence="3" id="KW-0964">Secreted</keyword>
<dbReference type="RefSeq" id="WP_076958783.1">
    <property type="nucleotide sequence ID" value="NZ_MLCO01000190.1"/>
</dbReference>
<evidence type="ECO:0000313" key="10">
    <source>
        <dbReference type="Proteomes" id="UP000188879"/>
    </source>
</evidence>
<keyword evidence="5" id="KW-0677">Repeat</keyword>
<evidence type="ECO:0000256" key="2">
    <source>
        <dbReference type="ARBA" id="ARBA00004613"/>
    </source>
</evidence>
<dbReference type="InterPro" id="IPR003995">
    <property type="entry name" value="RTX_toxin_determinant-A"/>
</dbReference>
<evidence type="ECO:0000256" key="8">
    <source>
        <dbReference type="SAM" id="MobiDB-lite"/>
    </source>
</evidence>
<keyword evidence="6" id="KW-0843">Virulence</keyword>
<comment type="subcellular location">
    <subcellularLocation>
        <location evidence="1">Membrane</location>
    </subcellularLocation>
    <subcellularLocation>
        <location evidence="2">Secreted</location>
    </subcellularLocation>
</comment>
<dbReference type="Gene3D" id="2.160.20.160">
    <property type="match status" value="1"/>
</dbReference>
<feature type="region of interest" description="Disordered" evidence="8">
    <location>
        <begin position="128"/>
        <end position="155"/>
    </location>
</feature>
<feature type="region of interest" description="Disordered" evidence="8">
    <location>
        <begin position="446"/>
        <end position="477"/>
    </location>
</feature>
<dbReference type="PANTHER" id="PTHR38340">
    <property type="entry name" value="S-LAYER PROTEIN"/>
    <property type="match status" value="1"/>
</dbReference>
<dbReference type="GO" id="GO:0005576">
    <property type="term" value="C:extracellular region"/>
    <property type="evidence" value="ECO:0007669"/>
    <property type="project" value="UniProtKB-SubCell"/>
</dbReference>